<reference evidence="2 3" key="1">
    <citation type="submission" date="2019-08" db="EMBL/GenBank/DDBJ databases">
        <authorList>
            <person name="Shi S."/>
        </authorList>
    </citation>
    <scope>NUCLEOTIDE SEQUENCE [LARGE SCALE GENOMIC DNA]</scope>
    <source>
        <strain evidence="2 3">GY10130</strain>
    </source>
</reference>
<comment type="caution">
    <text evidence="2">The sequence shown here is derived from an EMBL/GenBank/DDBJ whole genome shotgun (WGS) entry which is preliminary data.</text>
</comment>
<dbReference type="InterPro" id="IPR029058">
    <property type="entry name" value="AB_hydrolase_fold"/>
</dbReference>
<dbReference type="Proteomes" id="UP000321926">
    <property type="component" value="Unassembled WGS sequence"/>
</dbReference>
<accession>A0A5C8KB05</accession>
<feature type="domain" description="AB hydrolase-1" evidence="1">
    <location>
        <begin position="176"/>
        <end position="234"/>
    </location>
</feature>
<sequence>MNSQILVLEKETTSIDTTPLILLHGLFGSLSNWQKVESEFSAHRKVLVPELPVYDRSLRSSKLDKLVTFLEQYIERQDLDKVVLVGNSLGGHLAQLYTLRHPGKVKKLVLVGSSGLYENSFGGTFPRVKDFSYIRERVAYTFFKKEHATDVLVQKVFQTLQIPAKASSIITLARAAQTENMAEYLSHIKIPVLLLWGVQDEITPIEVAHHFHRLLPNATLRLINECGHVPMVEQPEQFNQYLRVFLEG</sequence>
<keyword evidence="3" id="KW-1185">Reference proteome</keyword>
<dbReference type="SUPFAM" id="SSF53474">
    <property type="entry name" value="alpha/beta-Hydrolases"/>
    <property type="match status" value="1"/>
</dbReference>
<dbReference type="InterPro" id="IPR000073">
    <property type="entry name" value="AB_hydrolase_1"/>
</dbReference>
<dbReference type="PANTHER" id="PTHR43689:SF8">
    <property type="entry name" value="ALPHA_BETA-HYDROLASES SUPERFAMILY PROTEIN"/>
    <property type="match status" value="1"/>
</dbReference>
<evidence type="ECO:0000313" key="3">
    <source>
        <dbReference type="Proteomes" id="UP000321926"/>
    </source>
</evidence>
<dbReference type="Pfam" id="PF00561">
    <property type="entry name" value="Abhydrolase_1"/>
    <property type="match status" value="2"/>
</dbReference>
<dbReference type="PANTHER" id="PTHR43689">
    <property type="entry name" value="HYDROLASE"/>
    <property type="match status" value="1"/>
</dbReference>
<proteinExistence type="predicted"/>
<dbReference type="RefSeq" id="WP_147920952.1">
    <property type="nucleotide sequence ID" value="NZ_VRTY01000018.1"/>
</dbReference>
<name>A0A5C8KB05_9BACT</name>
<organism evidence="2 3">
    <name type="scientific">Pontibacter qinzhouensis</name>
    <dbReference type="NCBI Taxonomy" id="2603253"/>
    <lineage>
        <taxon>Bacteria</taxon>
        <taxon>Pseudomonadati</taxon>
        <taxon>Bacteroidota</taxon>
        <taxon>Cytophagia</taxon>
        <taxon>Cytophagales</taxon>
        <taxon>Hymenobacteraceae</taxon>
        <taxon>Pontibacter</taxon>
    </lineage>
</organism>
<protein>
    <submittedName>
        <fullName evidence="2">Alpha/beta hydrolase</fullName>
    </submittedName>
</protein>
<feature type="domain" description="AB hydrolase-1" evidence="1">
    <location>
        <begin position="19"/>
        <end position="116"/>
    </location>
</feature>
<gene>
    <name evidence="2" type="ORF">FVR03_06630</name>
</gene>
<dbReference type="EMBL" id="VRTY01000018">
    <property type="protein sequence ID" value="TXK49238.1"/>
    <property type="molecule type" value="Genomic_DNA"/>
</dbReference>
<dbReference type="OrthoDB" id="9780932at2"/>
<dbReference type="GO" id="GO:0016787">
    <property type="term" value="F:hydrolase activity"/>
    <property type="evidence" value="ECO:0007669"/>
    <property type="project" value="UniProtKB-KW"/>
</dbReference>
<evidence type="ECO:0000313" key="2">
    <source>
        <dbReference type="EMBL" id="TXK49238.1"/>
    </source>
</evidence>
<dbReference type="PRINTS" id="PR00111">
    <property type="entry name" value="ABHYDROLASE"/>
</dbReference>
<dbReference type="AlphaFoldDB" id="A0A5C8KB05"/>
<keyword evidence="2" id="KW-0378">Hydrolase</keyword>
<evidence type="ECO:0000259" key="1">
    <source>
        <dbReference type="Pfam" id="PF00561"/>
    </source>
</evidence>
<dbReference type="Gene3D" id="3.40.50.1820">
    <property type="entry name" value="alpha/beta hydrolase"/>
    <property type="match status" value="1"/>
</dbReference>